<protein>
    <submittedName>
        <fullName evidence="2">Uncharacterized protein</fullName>
    </submittedName>
</protein>
<proteinExistence type="predicted"/>
<accession>A0A0E9TJY2</accession>
<reference evidence="2" key="2">
    <citation type="journal article" date="2015" name="Fish Shellfish Immunol.">
        <title>Early steps in the European eel (Anguilla anguilla)-Vibrio vulnificus interaction in the gills: Role of the RtxA13 toxin.</title>
        <authorList>
            <person name="Callol A."/>
            <person name="Pajuelo D."/>
            <person name="Ebbesson L."/>
            <person name="Teles M."/>
            <person name="MacKenzie S."/>
            <person name="Amaro C."/>
        </authorList>
    </citation>
    <scope>NUCLEOTIDE SEQUENCE</scope>
</reference>
<sequence>MQRGLQVEMGSQHRKHQGMDLAALHTAPVTRGNTRDFRPNEMTLGPTIPENPIF</sequence>
<reference evidence="2" key="1">
    <citation type="submission" date="2014-11" db="EMBL/GenBank/DDBJ databases">
        <authorList>
            <person name="Amaro Gonzalez C."/>
        </authorList>
    </citation>
    <scope>NUCLEOTIDE SEQUENCE</scope>
</reference>
<evidence type="ECO:0000256" key="1">
    <source>
        <dbReference type="SAM" id="MobiDB-lite"/>
    </source>
</evidence>
<feature type="region of interest" description="Disordered" evidence="1">
    <location>
        <begin position="1"/>
        <end position="54"/>
    </location>
</feature>
<dbReference type="AlphaFoldDB" id="A0A0E9TJY2"/>
<evidence type="ECO:0000313" key="2">
    <source>
        <dbReference type="EMBL" id="JAH53752.1"/>
    </source>
</evidence>
<organism evidence="2">
    <name type="scientific">Anguilla anguilla</name>
    <name type="common">European freshwater eel</name>
    <name type="synonym">Muraena anguilla</name>
    <dbReference type="NCBI Taxonomy" id="7936"/>
    <lineage>
        <taxon>Eukaryota</taxon>
        <taxon>Metazoa</taxon>
        <taxon>Chordata</taxon>
        <taxon>Craniata</taxon>
        <taxon>Vertebrata</taxon>
        <taxon>Euteleostomi</taxon>
        <taxon>Actinopterygii</taxon>
        <taxon>Neopterygii</taxon>
        <taxon>Teleostei</taxon>
        <taxon>Anguilliformes</taxon>
        <taxon>Anguillidae</taxon>
        <taxon>Anguilla</taxon>
    </lineage>
</organism>
<name>A0A0E9TJY2_ANGAN</name>
<dbReference type="EMBL" id="GBXM01054825">
    <property type="protein sequence ID" value="JAH53752.1"/>
    <property type="molecule type" value="Transcribed_RNA"/>
</dbReference>